<sequence length="202" mass="23106">MKKDSSRGYLPWPFVQRPDGLREWGTPLNDLNLIAFETSGSHVRYFGDHFWRMHAEEGHQISMLLSLALQSYTTLWGDSMMIRHIAETMNWDDNEEFRTFIMAYVSRVIEADARFQARVEGITRFMAGKLIAHFQSRVENSVAFAEKGIDILHQYEEVVGDVSNWEPTMASRLLAICVDREASLAGLSDDDAVEAELLGEEE</sequence>
<accession>A0A2V0RM65</accession>
<comment type="caution">
    <text evidence="1">The sequence shown here is derived from an EMBL/GenBank/DDBJ whole genome shotgun (WGS) entry which is preliminary data.</text>
</comment>
<protein>
    <submittedName>
        <fullName evidence="1">Uncharacterized protein</fullName>
    </submittedName>
</protein>
<name>A0A2V0RM65_9ZZZZ</name>
<proteinExistence type="predicted"/>
<dbReference type="AlphaFoldDB" id="A0A2V0RM65"/>
<reference evidence="1" key="1">
    <citation type="submission" date="2017-04" db="EMBL/GenBank/DDBJ databases">
        <title>Unveiling RNA virosphere associated with marine microorganisms.</title>
        <authorList>
            <person name="Urayama S."/>
            <person name="Takaki Y."/>
            <person name="Nishi S."/>
            <person name="Yoshida Y."/>
            <person name="Deguchi S."/>
            <person name="Takai K."/>
            <person name="Nunoura T."/>
        </authorList>
    </citation>
    <scope>NUCLEOTIDE SEQUENCE</scope>
</reference>
<evidence type="ECO:0000313" key="1">
    <source>
        <dbReference type="EMBL" id="GBH22020.1"/>
    </source>
</evidence>
<dbReference type="EMBL" id="BDQA01000542">
    <property type="protein sequence ID" value="GBH22020.1"/>
    <property type="molecule type" value="Genomic_RNA"/>
</dbReference>
<organism evidence="1">
    <name type="scientific">viral metagenome</name>
    <dbReference type="NCBI Taxonomy" id="1070528"/>
    <lineage>
        <taxon>unclassified sequences</taxon>
        <taxon>metagenomes</taxon>
        <taxon>organismal metagenomes</taxon>
    </lineage>
</organism>